<comment type="caution">
    <text evidence="3">The sequence shown here is derived from an EMBL/GenBank/DDBJ whole genome shotgun (WGS) entry which is preliminary data.</text>
</comment>
<organism evidence="3 4">
    <name type="scientific">Paraphaeosphaeria minitans</name>
    <dbReference type="NCBI Taxonomy" id="565426"/>
    <lineage>
        <taxon>Eukaryota</taxon>
        <taxon>Fungi</taxon>
        <taxon>Dikarya</taxon>
        <taxon>Ascomycota</taxon>
        <taxon>Pezizomycotina</taxon>
        <taxon>Dothideomycetes</taxon>
        <taxon>Pleosporomycetidae</taxon>
        <taxon>Pleosporales</taxon>
        <taxon>Massarineae</taxon>
        <taxon>Didymosphaeriaceae</taxon>
        <taxon>Paraphaeosphaeria</taxon>
    </lineage>
</organism>
<name>A0A9P6G5D7_9PLEO</name>
<dbReference type="AlphaFoldDB" id="A0A9P6G5D7"/>
<evidence type="ECO:0000256" key="1">
    <source>
        <dbReference type="SAM" id="MobiDB-lite"/>
    </source>
</evidence>
<dbReference type="Proteomes" id="UP000756921">
    <property type="component" value="Unassembled WGS sequence"/>
</dbReference>
<keyword evidence="2" id="KW-1133">Transmembrane helix</keyword>
<feature type="compositionally biased region" description="Basic and acidic residues" evidence="1">
    <location>
        <begin position="1"/>
        <end position="17"/>
    </location>
</feature>
<protein>
    <submittedName>
        <fullName evidence="3">Uncharacterized protein</fullName>
    </submittedName>
</protein>
<accession>A0A9P6G5D7</accession>
<feature type="transmembrane region" description="Helical" evidence="2">
    <location>
        <begin position="92"/>
        <end position="112"/>
    </location>
</feature>
<feature type="compositionally biased region" description="Polar residues" evidence="1">
    <location>
        <begin position="45"/>
        <end position="54"/>
    </location>
</feature>
<evidence type="ECO:0000256" key="2">
    <source>
        <dbReference type="SAM" id="Phobius"/>
    </source>
</evidence>
<gene>
    <name evidence="3" type="ORF">PMIN01_12241</name>
</gene>
<dbReference type="OrthoDB" id="10527084at2759"/>
<keyword evidence="4" id="KW-1185">Reference proteome</keyword>
<feature type="compositionally biased region" description="Polar residues" evidence="1">
    <location>
        <begin position="62"/>
        <end position="84"/>
    </location>
</feature>
<evidence type="ECO:0000313" key="3">
    <source>
        <dbReference type="EMBL" id="KAF9729377.1"/>
    </source>
</evidence>
<reference evidence="3" key="1">
    <citation type="journal article" date="2020" name="Mol. Plant Microbe Interact.">
        <title>Genome Sequence of the Biocontrol Agent Coniothyrium minitans strain Conio (IMI 134523).</title>
        <authorList>
            <person name="Patel D."/>
            <person name="Shittu T.A."/>
            <person name="Baroncelli R."/>
            <person name="Muthumeenakshi S."/>
            <person name="Osborne T.H."/>
            <person name="Janganan T.K."/>
            <person name="Sreenivasaprasad S."/>
        </authorList>
    </citation>
    <scope>NUCLEOTIDE SEQUENCE</scope>
    <source>
        <strain evidence="3">Conio</strain>
    </source>
</reference>
<keyword evidence="2" id="KW-0472">Membrane</keyword>
<dbReference type="EMBL" id="WJXW01000016">
    <property type="protein sequence ID" value="KAF9729377.1"/>
    <property type="molecule type" value="Genomic_DNA"/>
</dbReference>
<keyword evidence="2" id="KW-0812">Transmembrane</keyword>
<evidence type="ECO:0000313" key="4">
    <source>
        <dbReference type="Proteomes" id="UP000756921"/>
    </source>
</evidence>
<feature type="region of interest" description="Disordered" evidence="1">
    <location>
        <begin position="1"/>
        <end position="84"/>
    </location>
</feature>
<proteinExistence type="predicted"/>
<sequence>MSFADTWRRDARVEGADKASPSHVTPADVKDEPPRLPTAPHIKETSLSSASPPQVHQAEPTPETSSGMHGTLTRSANASTPGPPTTNRRASICLLFFLISVITALIGRYYIWLPLKAWSGEPAPRTGTKASSLRENATLNPFFCPNGDVICDPPPFFTHLSDDIAASAKFMTKRTPEHTGTVDFAMLVHVTHPKYVEYNETRFRLYGDITLDGHRSVRLVIYWMEELRREMEKEVAGHSRSAVLHLRSCAASSVTTDPAVGTGRYLKFFPQWQQQTTTNATLAICEPEALTQFLAAVNNTYLEYLKSLSPLAAQLEQDMLYYQLGVKGMFKVDRLTHWKCRLRNRGVSCRDAFTGEVTAQSVFETLNMADVSLMLARIDARTKPIAKHLRNLKAWMEDVHDVPAALQSKTEEYKTFIQEPEAAELEVWRVGNMVMAGRHVDAGFARGTTERYLRY</sequence>